<sequence>MIHSTLMHLFGDCRSGNTRLQNQLEDVRIKAEKREDEIEELYTLQDDLEQYLRKNSLEIHGIPESAYKSTEDAVIHVAKTLYVVIGPEDIDISLKLHLTAAWLAHLLYNDKTKSKLYKRRTSLENIKLS</sequence>
<reference evidence="2 3" key="1">
    <citation type="submission" date="2022-05" db="EMBL/GenBank/DDBJ databases">
        <authorList>
            <consortium name="Genoscope - CEA"/>
            <person name="William W."/>
        </authorList>
    </citation>
    <scope>NUCLEOTIDE SEQUENCE [LARGE SCALE GENOMIC DNA]</scope>
</reference>
<keyword evidence="1" id="KW-0175">Coiled coil</keyword>
<proteinExistence type="predicted"/>
<keyword evidence="3" id="KW-1185">Reference proteome</keyword>
<evidence type="ECO:0000313" key="2">
    <source>
        <dbReference type="EMBL" id="CAH3140275.1"/>
    </source>
</evidence>
<feature type="coiled-coil region" evidence="1">
    <location>
        <begin position="17"/>
        <end position="54"/>
    </location>
</feature>
<evidence type="ECO:0000313" key="3">
    <source>
        <dbReference type="Proteomes" id="UP001159427"/>
    </source>
</evidence>
<dbReference type="Proteomes" id="UP001159427">
    <property type="component" value="Unassembled WGS sequence"/>
</dbReference>
<protein>
    <submittedName>
        <fullName evidence="2">Uncharacterized protein</fullName>
    </submittedName>
</protein>
<name>A0ABN8PBJ0_9CNID</name>
<accession>A0ABN8PBJ0</accession>
<organism evidence="2 3">
    <name type="scientific">Porites evermanni</name>
    <dbReference type="NCBI Taxonomy" id="104178"/>
    <lineage>
        <taxon>Eukaryota</taxon>
        <taxon>Metazoa</taxon>
        <taxon>Cnidaria</taxon>
        <taxon>Anthozoa</taxon>
        <taxon>Hexacorallia</taxon>
        <taxon>Scleractinia</taxon>
        <taxon>Fungiina</taxon>
        <taxon>Poritidae</taxon>
        <taxon>Porites</taxon>
    </lineage>
</organism>
<evidence type="ECO:0000256" key="1">
    <source>
        <dbReference type="SAM" id="Coils"/>
    </source>
</evidence>
<dbReference type="EMBL" id="CALNXI010000799">
    <property type="protein sequence ID" value="CAH3140275.1"/>
    <property type="molecule type" value="Genomic_DNA"/>
</dbReference>
<comment type="caution">
    <text evidence="2">The sequence shown here is derived from an EMBL/GenBank/DDBJ whole genome shotgun (WGS) entry which is preliminary data.</text>
</comment>
<gene>
    <name evidence="2" type="ORF">PEVE_00041646</name>
</gene>